<dbReference type="GeneID" id="68108351"/>
<accession>A0A6A5C2A0</accession>
<dbReference type="InterPro" id="IPR036514">
    <property type="entry name" value="SGNH_hydro_sf"/>
</dbReference>
<evidence type="ECO:0000313" key="2">
    <source>
        <dbReference type="EMBL" id="KAF0979980.1"/>
    </source>
</evidence>
<feature type="domain" description="SGNH hydrolase-type esterase" evidence="1">
    <location>
        <begin position="35"/>
        <end position="254"/>
    </location>
</feature>
<dbReference type="VEuPathDB" id="AmoebaDB:FDP41_001133"/>
<dbReference type="PANTHER" id="PTHR30383:SF5">
    <property type="entry name" value="SGNH HYDROLASE-TYPE ESTERASE DOMAIN-CONTAINING PROTEIN"/>
    <property type="match status" value="1"/>
</dbReference>
<gene>
    <name evidence="2" type="ORF">FDP41_001133</name>
</gene>
<sequence>MGRNDSSNSKDSPFLSRQLKKTVEMDHQNSFPIIAIGDSLTRGYYKKGTKFHPYCVELNRLLNSVATTDEKYKVYQFGVSGEQTNSMKERLSRFLMKQLTEYDAQYHRVDELFDNMTPNALPLVPPNDYRAAIIIGGTNDLAFIRKSEDITNNLIDMYNICLNQKSIEWIIACSIPSCYADDMENLRETFQVKKLQVNENIRNFVEQFNQQQLIPGKKMIFVDLMNELNWSKCTLDKRKEYWDADKLHFTPKGSDQLAHIIFSAMKNANVL</sequence>
<evidence type="ECO:0000259" key="1">
    <source>
        <dbReference type="Pfam" id="PF13472"/>
    </source>
</evidence>
<dbReference type="Proteomes" id="UP000444721">
    <property type="component" value="Unassembled WGS sequence"/>
</dbReference>
<evidence type="ECO:0000313" key="3">
    <source>
        <dbReference type="Proteomes" id="UP000444721"/>
    </source>
</evidence>
<dbReference type="PANTHER" id="PTHR30383">
    <property type="entry name" value="THIOESTERASE 1/PROTEASE 1/LYSOPHOSPHOLIPASE L1"/>
    <property type="match status" value="1"/>
</dbReference>
<dbReference type="InterPro" id="IPR051532">
    <property type="entry name" value="Ester_Hydrolysis_Enzymes"/>
</dbReference>
<dbReference type="CDD" id="cd00229">
    <property type="entry name" value="SGNH_hydrolase"/>
    <property type="match status" value="1"/>
</dbReference>
<proteinExistence type="predicted"/>
<dbReference type="Pfam" id="PF13472">
    <property type="entry name" value="Lipase_GDSL_2"/>
    <property type="match status" value="1"/>
</dbReference>
<organism evidence="2 3">
    <name type="scientific">Naegleria fowleri</name>
    <name type="common">Brain eating amoeba</name>
    <dbReference type="NCBI Taxonomy" id="5763"/>
    <lineage>
        <taxon>Eukaryota</taxon>
        <taxon>Discoba</taxon>
        <taxon>Heterolobosea</taxon>
        <taxon>Tetramitia</taxon>
        <taxon>Eutetramitia</taxon>
        <taxon>Vahlkampfiidae</taxon>
        <taxon>Naegleria</taxon>
    </lineage>
</organism>
<dbReference type="EMBL" id="VFQX01000022">
    <property type="protein sequence ID" value="KAF0979980.1"/>
    <property type="molecule type" value="Genomic_DNA"/>
</dbReference>
<dbReference type="RefSeq" id="XP_044564693.1">
    <property type="nucleotide sequence ID" value="XM_044701726.1"/>
</dbReference>
<comment type="caution">
    <text evidence="2">The sequence shown here is derived from an EMBL/GenBank/DDBJ whole genome shotgun (WGS) entry which is preliminary data.</text>
</comment>
<dbReference type="InterPro" id="IPR013830">
    <property type="entry name" value="SGNH_hydro"/>
</dbReference>
<name>A0A6A5C2A0_NAEFO</name>
<dbReference type="AlphaFoldDB" id="A0A6A5C2A0"/>
<reference evidence="2 3" key="1">
    <citation type="journal article" date="2019" name="Sci. Rep.">
        <title>Nanopore sequencing improves the draft genome of the human pathogenic amoeba Naegleria fowleri.</title>
        <authorList>
            <person name="Liechti N."/>
            <person name="Schurch N."/>
            <person name="Bruggmann R."/>
            <person name="Wittwer M."/>
        </authorList>
    </citation>
    <scope>NUCLEOTIDE SEQUENCE [LARGE SCALE GENOMIC DNA]</scope>
    <source>
        <strain evidence="2 3">ATCC 30894</strain>
    </source>
</reference>
<keyword evidence="3" id="KW-1185">Reference proteome</keyword>
<dbReference type="SUPFAM" id="SSF52266">
    <property type="entry name" value="SGNH hydrolase"/>
    <property type="match status" value="1"/>
</dbReference>
<dbReference type="VEuPathDB" id="AmoebaDB:NfTy_049160"/>
<dbReference type="GO" id="GO:0004622">
    <property type="term" value="F:phosphatidylcholine lysophospholipase activity"/>
    <property type="evidence" value="ECO:0007669"/>
    <property type="project" value="TreeGrafter"/>
</dbReference>
<protein>
    <recommendedName>
        <fullName evidence="1">SGNH hydrolase-type esterase domain-containing protein</fullName>
    </recommendedName>
</protein>
<dbReference type="OMA" id="MGNHIAD"/>
<dbReference type="VEuPathDB" id="AmoebaDB:NF0012250"/>
<dbReference type="OrthoDB" id="408760at2759"/>
<dbReference type="Gene3D" id="3.40.50.1110">
    <property type="entry name" value="SGNH hydrolase"/>
    <property type="match status" value="1"/>
</dbReference>